<accession>A0ABS7F3A4</accession>
<evidence type="ECO:0000256" key="9">
    <source>
        <dbReference type="ARBA" id="ARBA00023136"/>
    </source>
</evidence>
<keyword evidence="4" id="KW-1003">Cell membrane</keyword>
<evidence type="ECO:0000256" key="6">
    <source>
        <dbReference type="ARBA" id="ARBA00022692"/>
    </source>
</evidence>
<dbReference type="EMBL" id="JAHZUY010000029">
    <property type="protein sequence ID" value="MBW8270086.1"/>
    <property type="molecule type" value="Genomic_DNA"/>
</dbReference>
<proteinExistence type="inferred from homology"/>
<evidence type="ECO:0000259" key="12">
    <source>
        <dbReference type="Pfam" id="PF01061"/>
    </source>
</evidence>
<feature type="compositionally biased region" description="Low complexity" evidence="10">
    <location>
        <begin position="1"/>
        <end position="19"/>
    </location>
</feature>
<feature type="region of interest" description="Disordered" evidence="10">
    <location>
        <begin position="1"/>
        <end position="22"/>
    </location>
</feature>
<feature type="transmembrane region" description="Helical" evidence="11">
    <location>
        <begin position="50"/>
        <end position="70"/>
    </location>
</feature>
<evidence type="ECO:0000256" key="11">
    <source>
        <dbReference type="SAM" id="Phobius"/>
    </source>
</evidence>
<evidence type="ECO:0000256" key="8">
    <source>
        <dbReference type="ARBA" id="ARBA00023047"/>
    </source>
</evidence>
<keyword evidence="7 11" id="KW-1133">Transmembrane helix</keyword>
<dbReference type="PRINTS" id="PR00164">
    <property type="entry name" value="ABC2TRNSPORT"/>
</dbReference>
<gene>
    <name evidence="13" type="ORF">K1J50_11375</name>
</gene>
<feature type="transmembrane region" description="Helical" evidence="11">
    <location>
        <begin position="166"/>
        <end position="187"/>
    </location>
</feature>
<keyword evidence="8" id="KW-0625">Polysaccharide transport</keyword>
<feature type="domain" description="ABC-2 type transporter transmembrane" evidence="12">
    <location>
        <begin position="34"/>
        <end position="242"/>
    </location>
</feature>
<evidence type="ECO:0000256" key="2">
    <source>
        <dbReference type="ARBA" id="ARBA00007783"/>
    </source>
</evidence>
<dbReference type="InterPro" id="IPR013525">
    <property type="entry name" value="ABC2_TM"/>
</dbReference>
<feature type="transmembrane region" description="Helical" evidence="11">
    <location>
        <begin position="82"/>
        <end position="100"/>
    </location>
</feature>
<keyword evidence="9 11" id="KW-0472">Membrane</keyword>
<name>A0ABS7F3A4_9PROT</name>
<dbReference type="PANTHER" id="PTHR30413">
    <property type="entry name" value="INNER MEMBRANE TRANSPORT PERMEASE"/>
    <property type="match status" value="1"/>
</dbReference>
<feature type="transmembrane region" description="Helical" evidence="11">
    <location>
        <begin position="252"/>
        <end position="273"/>
    </location>
</feature>
<dbReference type="Pfam" id="PF01061">
    <property type="entry name" value="ABC2_membrane"/>
    <property type="match status" value="1"/>
</dbReference>
<keyword evidence="3" id="KW-0813">Transport</keyword>
<evidence type="ECO:0000256" key="1">
    <source>
        <dbReference type="ARBA" id="ARBA00004651"/>
    </source>
</evidence>
<organism evidence="13 14">
    <name type="scientific">Caldovatus aquaticus</name>
    <dbReference type="NCBI Taxonomy" id="2865671"/>
    <lineage>
        <taxon>Bacteria</taxon>
        <taxon>Pseudomonadati</taxon>
        <taxon>Pseudomonadota</taxon>
        <taxon>Alphaproteobacteria</taxon>
        <taxon>Acetobacterales</taxon>
        <taxon>Roseomonadaceae</taxon>
        <taxon>Caldovatus</taxon>
    </lineage>
</organism>
<evidence type="ECO:0000256" key="7">
    <source>
        <dbReference type="ARBA" id="ARBA00022989"/>
    </source>
</evidence>
<evidence type="ECO:0000313" key="13">
    <source>
        <dbReference type="EMBL" id="MBW8270086.1"/>
    </source>
</evidence>
<reference evidence="13 14" key="1">
    <citation type="submission" date="2021-08" db="EMBL/GenBank/DDBJ databases">
        <title>Caldovatus sediminis gen. nov., sp. nov., a moderately thermophilic bacterium isolated from a hot spring.</title>
        <authorList>
            <person name="Hu C.-J."/>
            <person name="Li W.-J."/>
            <person name="Xian W.-D."/>
        </authorList>
    </citation>
    <scope>NUCLEOTIDE SEQUENCE [LARGE SCALE GENOMIC DNA]</scope>
    <source>
        <strain evidence="13 14">SYSU G05006</strain>
    </source>
</reference>
<keyword evidence="5" id="KW-0762">Sugar transport</keyword>
<evidence type="ECO:0000256" key="3">
    <source>
        <dbReference type="ARBA" id="ARBA00022448"/>
    </source>
</evidence>
<protein>
    <submittedName>
        <fullName evidence="13">ABC transporter permease</fullName>
    </submittedName>
</protein>
<dbReference type="InterPro" id="IPR000412">
    <property type="entry name" value="ABC_2_transport"/>
</dbReference>
<evidence type="ECO:0000256" key="4">
    <source>
        <dbReference type="ARBA" id="ARBA00022475"/>
    </source>
</evidence>
<sequence>MMRSGAAARPDPAEAAAVPQPRPREGWRVQRRVIGALILRELHIRFGRRNLGYLWLFAEPLLLGLAVSAMHALGARGAGPRSAISVFAFFAVGYSLYYMFRAVVGRAANGLAGNRPLLYHRIVTPLDLLYARHLLEAAACVMVVALVSFGVTVVQGLAPDDPIKMLAAVALMAWLCHGLALLVAAGVERWEMVERLTHPLIYLQLPISGAFFLVDWLPGPMQELALYNPTVHVFELLRDGQFGQRIRTTYDIGYVAACAAALQFLGLCAMHAVRPHIQVD</sequence>
<comment type="similarity">
    <text evidence="2">Belongs to the ABC-2 integral membrane protein family.</text>
</comment>
<dbReference type="Proteomes" id="UP001519924">
    <property type="component" value="Unassembled WGS sequence"/>
</dbReference>
<evidence type="ECO:0000313" key="14">
    <source>
        <dbReference type="Proteomes" id="UP001519924"/>
    </source>
</evidence>
<feature type="transmembrane region" description="Helical" evidence="11">
    <location>
        <begin position="134"/>
        <end position="154"/>
    </location>
</feature>
<comment type="subcellular location">
    <subcellularLocation>
        <location evidence="1">Cell membrane</location>
        <topology evidence="1">Multi-pass membrane protein</topology>
    </subcellularLocation>
</comment>
<evidence type="ECO:0000256" key="10">
    <source>
        <dbReference type="SAM" id="MobiDB-lite"/>
    </source>
</evidence>
<keyword evidence="6 11" id="KW-0812">Transmembrane</keyword>
<keyword evidence="14" id="KW-1185">Reference proteome</keyword>
<evidence type="ECO:0000256" key="5">
    <source>
        <dbReference type="ARBA" id="ARBA00022597"/>
    </source>
</evidence>
<comment type="caution">
    <text evidence="13">The sequence shown here is derived from an EMBL/GenBank/DDBJ whole genome shotgun (WGS) entry which is preliminary data.</text>
</comment>
<dbReference type="PANTHER" id="PTHR30413:SF10">
    <property type="entry name" value="CAPSULE POLYSACCHARIDE EXPORT INNER-MEMBRANE PROTEIN CTRC"/>
    <property type="match status" value="1"/>
</dbReference>